<sequence length="294" mass="34402">MELNLCWWNIGISPPTKSKQNVKTEKVGLAKKYLEELIIKKTLDIIALSEVSENEGYAFKQLATQLKMGYIDLSGKIGRIIIDISLIYQMNKLEFISSKFLTKLQPDNRMVRVGVAVVFKEIEHQKIITLFLSHWPSILSANDTTREVAAAGLRSSINKLFENNGDDVQFICMGDYNTEPYSNAMLNILYATRDYHLIKKKRKLLFNPFWYLLSDKKTNNLGTYYYNSASINRLYVFDQMIFSSSFLYGKEDCFKLDLEQLDFYRVLNDDNHCLDDIFFKKFDHYPIFCRIFHE</sequence>
<keyword evidence="2" id="KW-0540">Nuclease</keyword>
<evidence type="ECO:0000259" key="1">
    <source>
        <dbReference type="Pfam" id="PF19580"/>
    </source>
</evidence>
<dbReference type="Pfam" id="PF19580">
    <property type="entry name" value="Exo_endo_phos_3"/>
    <property type="match status" value="1"/>
</dbReference>
<gene>
    <name evidence="2" type="ORF">NCTC11938_03245</name>
</gene>
<feature type="domain" description="Endonuclease/exonuclease/phosphatase" evidence="1">
    <location>
        <begin position="33"/>
        <end position="256"/>
    </location>
</feature>
<name>A0A379GD53_PROMI</name>
<dbReference type="InterPro" id="IPR036691">
    <property type="entry name" value="Endo/exonu/phosph_ase_sf"/>
</dbReference>
<evidence type="ECO:0000313" key="2">
    <source>
        <dbReference type="EMBL" id="SUC38954.1"/>
    </source>
</evidence>
<dbReference type="AlphaFoldDB" id="A0A379GD53"/>
<accession>A0A379GD53</accession>
<keyword evidence="2" id="KW-0269">Exonuclease</keyword>
<dbReference type="SUPFAM" id="SSF56219">
    <property type="entry name" value="DNase I-like"/>
    <property type="match status" value="1"/>
</dbReference>
<dbReference type="GO" id="GO:0004527">
    <property type="term" value="F:exonuclease activity"/>
    <property type="evidence" value="ECO:0007669"/>
    <property type="project" value="UniProtKB-KW"/>
</dbReference>
<protein>
    <submittedName>
        <fullName evidence="2">Endonuclease/exonuclease/phosphatase</fullName>
    </submittedName>
</protein>
<evidence type="ECO:0000313" key="3">
    <source>
        <dbReference type="Proteomes" id="UP000254191"/>
    </source>
</evidence>
<keyword evidence="2" id="KW-0378">Hydrolase</keyword>
<reference evidence="2 3" key="1">
    <citation type="submission" date="2018-06" db="EMBL/GenBank/DDBJ databases">
        <authorList>
            <consortium name="Pathogen Informatics"/>
            <person name="Doyle S."/>
        </authorList>
    </citation>
    <scope>NUCLEOTIDE SEQUENCE [LARGE SCALE GENOMIC DNA]</scope>
    <source>
        <strain evidence="2 3">NCTC11938</strain>
    </source>
</reference>
<keyword evidence="2" id="KW-0255">Endonuclease</keyword>
<dbReference type="InterPro" id="IPR005135">
    <property type="entry name" value="Endo/exonuclease/phosphatase"/>
</dbReference>
<dbReference type="Proteomes" id="UP000254191">
    <property type="component" value="Unassembled WGS sequence"/>
</dbReference>
<organism evidence="2 3">
    <name type="scientific">Proteus mirabilis</name>
    <dbReference type="NCBI Taxonomy" id="584"/>
    <lineage>
        <taxon>Bacteria</taxon>
        <taxon>Pseudomonadati</taxon>
        <taxon>Pseudomonadota</taxon>
        <taxon>Gammaproteobacteria</taxon>
        <taxon>Enterobacterales</taxon>
        <taxon>Morganellaceae</taxon>
        <taxon>Proteus</taxon>
    </lineage>
</organism>
<dbReference type="Gene3D" id="3.60.10.10">
    <property type="entry name" value="Endonuclease/exonuclease/phosphatase"/>
    <property type="match status" value="1"/>
</dbReference>
<dbReference type="EMBL" id="UGTS01000005">
    <property type="protein sequence ID" value="SUC38954.1"/>
    <property type="molecule type" value="Genomic_DNA"/>
</dbReference>
<dbReference type="GO" id="GO:0004519">
    <property type="term" value="F:endonuclease activity"/>
    <property type="evidence" value="ECO:0007669"/>
    <property type="project" value="UniProtKB-KW"/>
</dbReference>
<proteinExistence type="predicted"/>